<dbReference type="GO" id="GO:0000724">
    <property type="term" value="P:double-strand break repair via homologous recombination"/>
    <property type="evidence" value="ECO:0007669"/>
    <property type="project" value="TreeGrafter"/>
</dbReference>
<reference evidence="5 6" key="1">
    <citation type="submission" date="2019-01" db="EMBL/GenBank/DDBJ databases">
        <title>Draft Genome and Complete Hox-Cluster Characterization of the Sterlet Sturgeon (Acipenser ruthenus).</title>
        <authorList>
            <person name="Wei Q."/>
        </authorList>
    </citation>
    <scope>NUCLEOTIDE SEQUENCE [LARGE SCALE GENOMIC DNA]</scope>
    <source>
        <strain evidence="5">WHYD16114868_AA</strain>
        <tissue evidence="5">Blood</tissue>
    </source>
</reference>
<dbReference type="GO" id="GO:0043596">
    <property type="term" value="C:nuclear replication fork"/>
    <property type="evidence" value="ECO:0007669"/>
    <property type="project" value="TreeGrafter"/>
</dbReference>
<evidence type="ECO:0000313" key="6">
    <source>
        <dbReference type="Proteomes" id="UP000289886"/>
    </source>
</evidence>
<gene>
    <name evidence="5" type="ORF">EOD39_9729</name>
</gene>
<dbReference type="InterPro" id="IPR052311">
    <property type="entry name" value="MMS22L-TONSL_complex_comp"/>
</dbReference>
<dbReference type="Proteomes" id="UP000289886">
    <property type="component" value="Unassembled WGS sequence"/>
</dbReference>
<evidence type="ECO:0000256" key="4">
    <source>
        <dbReference type="SAM" id="MobiDB-lite"/>
    </source>
</evidence>
<feature type="compositionally biased region" description="Polar residues" evidence="4">
    <location>
        <begin position="134"/>
        <end position="147"/>
    </location>
</feature>
<name>A0A444U010_ACIRT</name>
<dbReference type="GO" id="GO:0031297">
    <property type="term" value="P:replication fork processing"/>
    <property type="evidence" value="ECO:0007669"/>
    <property type="project" value="TreeGrafter"/>
</dbReference>
<protein>
    <submittedName>
        <fullName evidence="5">Tonsoku-like protein</fullName>
    </submittedName>
</protein>
<dbReference type="PANTHER" id="PTHR46358">
    <property type="entry name" value="TONSOKU-LIKE PROTEIN"/>
    <property type="match status" value="1"/>
</dbReference>
<sequence length="282" mass="31340">MREIIWESLSRELAISGKVLSRELSEMRACLYLNLGFVYDGLKEKPALQNQLLEDLYRANFNLGSIHFRNGQHAKECARLCVAFQVLLNLCDFVAAKRALKKAYTMGSQQPSKRGEIRRSHKYASGVSAAPTAEVQQKLGSPDTDSTVSRLQDLCGLQGWSDGESEGEEEQEEEENSEELEDSDLELSESGEGRRRLLMGMRRRFLAGGRLTRSRSLLYLIESLPTGCLVSGPWDSISLDSLSCCLQEFLFTEAQQTGQGGSGVGQETVSDQCNVTAQQVFH</sequence>
<organism evidence="5 6">
    <name type="scientific">Acipenser ruthenus</name>
    <name type="common">Sterlet sturgeon</name>
    <dbReference type="NCBI Taxonomy" id="7906"/>
    <lineage>
        <taxon>Eukaryota</taxon>
        <taxon>Metazoa</taxon>
        <taxon>Chordata</taxon>
        <taxon>Craniata</taxon>
        <taxon>Vertebrata</taxon>
        <taxon>Euteleostomi</taxon>
        <taxon>Actinopterygii</taxon>
        <taxon>Chondrostei</taxon>
        <taxon>Acipenseriformes</taxon>
        <taxon>Acipenseridae</taxon>
        <taxon>Acipenser</taxon>
    </lineage>
</organism>
<dbReference type="AlphaFoldDB" id="A0A444U010"/>
<feature type="region of interest" description="Disordered" evidence="4">
    <location>
        <begin position="161"/>
        <end position="192"/>
    </location>
</feature>
<evidence type="ECO:0000256" key="3">
    <source>
        <dbReference type="ARBA" id="ARBA00023242"/>
    </source>
</evidence>
<evidence type="ECO:0000313" key="5">
    <source>
        <dbReference type="EMBL" id="RXM28490.1"/>
    </source>
</evidence>
<keyword evidence="2" id="KW-0677">Repeat</keyword>
<accession>A0A444U010</accession>
<evidence type="ECO:0000256" key="2">
    <source>
        <dbReference type="ARBA" id="ARBA00022737"/>
    </source>
</evidence>
<keyword evidence="3" id="KW-0539">Nucleus</keyword>
<keyword evidence="6" id="KW-1185">Reference proteome</keyword>
<dbReference type="PANTHER" id="PTHR46358:SF1">
    <property type="entry name" value="TONSOKU-LIKE PROTEIN"/>
    <property type="match status" value="1"/>
</dbReference>
<feature type="region of interest" description="Disordered" evidence="4">
    <location>
        <begin position="105"/>
        <end position="147"/>
    </location>
</feature>
<dbReference type="EMBL" id="SCEB01215637">
    <property type="protein sequence ID" value="RXM28490.1"/>
    <property type="molecule type" value="Genomic_DNA"/>
</dbReference>
<proteinExistence type="predicted"/>
<feature type="compositionally biased region" description="Acidic residues" evidence="4">
    <location>
        <begin position="163"/>
        <end position="189"/>
    </location>
</feature>
<evidence type="ECO:0000256" key="1">
    <source>
        <dbReference type="ARBA" id="ARBA00004123"/>
    </source>
</evidence>
<comment type="subcellular location">
    <subcellularLocation>
        <location evidence="1">Nucleus</location>
    </subcellularLocation>
</comment>
<comment type="caution">
    <text evidence="5">The sequence shown here is derived from an EMBL/GenBank/DDBJ whole genome shotgun (WGS) entry which is preliminary data.</text>
</comment>